<dbReference type="AlphaFoldDB" id="A0A2P2P365"/>
<proteinExistence type="predicted"/>
<protein>
    <submittedName>
        <fullName evidence="1">Uncharacterized protein</fullName>
    </submittedName>
</protein>
<dbReference type="EMBL" id="GGEC01068676">
    <property type="protein sequence ID" value="MBX49160.1"/>
    <property type="molecule type" value="Transcribed_RNA"/>
</dbReference>
<evidence type="ECO:0000313" key="1">
    <source>
        <dbReference type="EMBL" id="MBX49160.1"/>
    </source>
</evidence>
<accession>A0A2P2P365</accession>
<sequence length="83" mass="9642">MSDVCIMKNYSPEDFFRSSDLISFYIFHSTSPPFPQTKGCWCSTLLENSLTSDWLPLKIPRIVPFLRVELLCIAKRISVRARQ</sequence>
<organism evidence="1">
    <name type="scientific">Rhizophora mucronata</name>
    <name type="common">Asiatic mangrove</name>
    <dbReference type="NCBI Taxonomy" id="61149"/>
    <lineage>
        <taxon>Eukaryota</taxon>
        <taxon>Viridiplantae</taxon>
        <taxon>Streptophyta</taxon>
        <taxon>Embryophyta</taxon>
        <taxon>Tracheophyta</taxon>
        <taxon>Spermatophyta</taxon>
        <taxon>Magnoliopsida</taxon>
        <taxon>eudicotyledons</taxon>
        <taxon>Gunneridae</taxon>
        <taxon>Pentapetalae</taxon>
        <taxon>rosids</taxon>
        <taxon>fabids</taxon>
        <taxon>Malpighiales</taxon>
        <taxon>Rhizophoraceae</taxon>
        <taxon>Rhizophora</taxon>
    </lineage>
</organism>
<reference evidence="1" key="1">
    <citation type="submission" date="2018-02" db="EMBL/GenBank/DDBJ databases">
        <title>Rhizophora mucronata_Transcriptome.</title>
        <authorList>
            <person name="Meera S.P."/>
            <person name="Sreeshan A."/>
            <person name="Augustine A."/>
        </authorList>
    </citation>
    <scope>NUCLEOTIDE SEQUENCE</scope>
    <source>
        <tissue evidence="1">Leaf</tissue>
    </source>
</reference>
<name>A0A2P2P365_RHIMU</name>